<organism evidence="2 3">
    <name type="scientific">Perilla frutescens var. hirtella</name>
    <name type="common">Perilla citriodora</name>
    <name type="synonym">Perilla setoyensis</name>
    <dbReference type="NCBI Taxonomy" id="608512"/>
    <lineage>
        <taxon>Eukaryota</taxon>
        <taxon>Viridiplantae</taxon>
        <taxon>Streptophyta</taxon>
        <taxon>Embryophyta</taxon>
        <taxon>Tracheophyta</taxon>
        <taxon>Spermatophyta</taxon>
        <taxon>Magnoliopsida</taxon>
        <taxon>eudicotyledons</taxon>
        <taxon>Gunneridae</taxon>
        <taxon>Pentapetalae</taxon>
        <taxon>asterids</taxon>
        <taxon>lamiids</taxon>
        <taxon>Lamiales</taxon>
        <taxon>Lamiaceae</taxon>
        <taxon>Nepetoideae</taxon>
        <taxon>Elsholtzieae</taxon>
        <taxon>Perilla</taxon>
    </lineage>
</organism>
<evidence type="ECO:0000259" key="1">
    <source>
        <dbReference type="Pfam" id="PF05678"/>
    </source>
</evidence>
<dbReference type="AlphaFoldDB" id="A0AAD4JM73"/>
<protein>
    <recommendedName>
        <fullName evidence="1">VQ domain-containing protein</fullName>
    </recommendedName>
</protein>
<feature type="domain" description="VQ" evidence="1">
    <location>
        <begin position="17"/>
        <end position="43"/>
    </location>
</feature>
<sequence length="97" mass="10478">MGGGGCRNGNNPVKVVIINTQFVETDARSFKSVVQGLTGKNSTITAALPPPRLQSRCGAGVQYDTAPVFSRGMSFKDFERMLKELPPLDELSRLYSG</sequence>
<gene>
    <name evidence="2" type="ORF">C2S53_012708</name>
</gene>
<dbReference type="EMBL" id="SDAM02000020">
    <property type="protein sequence ID" value="KAH6836392.1"/>
    <property type="molecule type" value="Genomic_DNA"/>
</dbReference>
<reference evidence="2 3" key="1">
    <citation type="journal article" date="2021" name="Nat. Commun.">
        <title>Incipient diploidization of the medicinal plant Perilla within 10,000 years.</title>
        <authorList>
            <person name="Zhang Y."/>
            <person name="Shen Q."/>
            <person name="Leng L."/>
            <person name="Zhang D."/>
            <person name="Chen S."/>
            <person name="Shi Y."/>
            <person name="Ning Z."/>
            <person name="Chen S."/>
        </authorList>
    </citation>
    <scope>NUCLEOTIDE SEQUENCE [LARGE SCALE GENOMIC DNA]</scope>
    <source>
        <strain evidence="3">cv. PC099</strain>
    </source>
</reference>
<accession>A0AAD4JM73</accession>
<dbReference type="PANTHER" id="PTHR34777:SF1">
    <property type="entry name" value="VQ MOTIF-CONTAINING PROTEIN 10"/>
    <property type="match status" value="1"/>
</dbReference>
<dbReference type="InterPro" id="IPR008889">
    <property type="entry name" value="VQ"/>
</dbReference>
<keyword evidence="3" id="KW-1185">Reference proteome</keyword>
<proteinExistence type="predicted"/>
<evidence type="ECO:0000313" key="2">
    <source>
        <dbReference type="EMBL" id="KAH6836392.1"/>
    </source>
</evidence>
<name>A0AAD4JM73_PERFH</name>
<dbReference type="Pfam" id="PF05678">
    <property type="entry name" value="VQ"/>
    <property type="match status" value="1"/>
</dbReference>
<dbReference type="InterPro" id="IPR039608">
    <property type="entry name" value="VQ_1/10"/>
</dbReference>
<dbReference type="PANTHER" id="PTHR34777">
    <property type="entry name" value="VQ MOTIF-CONTAINING PROTEIN 10"/>
    <property type="match status" value="1"/>
</dbReference>
<dbReference type="Proteomes" id="UP001190926">
    <property type="component" value="Unassembled WGS sequence"/>
</dbReference>
<comment type="caution">
    <text evidence="2">The sequence shown here is derived from an EMBL/GenBank/DDBJ whole genome shotgun (WGS) entry which is preliminary data.</text>
</comment>
<evidence type="ECO:0000313" key="3">
    <source>
        <dbReference type="Proteomes" id="UP001190926"/>
    </source>
</evidence>